<dbReference type="Pfam" id="PF03432">
    <property type="entry name" value="Relaxase"/>
    <property type="match status" value="1"/>
</dbReference>
<proteinExistence type="predicted"/>
<keyword evidence="3" id="KW-1185">Reference proteome</keyword>
<dbReference type="AlphaFoldDB" id="Q7MRR1"/>
<name>Q7MRR1_WOLSU</name>
<dbReference type="eggNOG" id="COG3843">
    <property type="taxonomic scope" value="Bacteria"/>
</dbReference>
<gene>
    <name evidence="2" type="ordered locus">WS1104</name>
</gene>
<protein>
    <recommendedName>
        <fullName evidence="1">MobA/VirD2-like nuclease domain-containing protein</fullName>
    </recommendedName>
</protein>
<dbReference type="Proteomes" id="UP000000422">
    <property type="component" value="Chromosome"/>
</dbReference>
<dbReference type="KEGG" id="wsu:WS1104"/>
<dbReference type="EMBL" id="BX571660">
    <property type="protein sequence ID" value="CAE10197.1"/>
    <property type="molecule type" value="Genomic_DNA"/>
</dbReference>
<dbReference type="STRING" id="273121.WS1104"/>
<organism evidence="3">
    <name type="scientific">Wolinella succinogenes (strain ATCC 29543 / DSM 1740 / CCUG 13145 / JCM 31913 / LMG 7466 / NCTC 11488 / FDC 602W)</name>
    <name type="common">Vibrio succinogenes</name>
    <dbReference type="NCBI Taxonomy" id="273121"/>
    <lineage>
        <taxon>Bacteria</taxon>
        <taxon>Pseudomonadati</taxon>
        <taxon>Campylobacterota</taxon>
        <taxon>Epsilonproteobacteria</taxon>
        <taxon>Campylobacterales</taxon>
        <taxon>Helicobacteraceae</taxon>
        <taxon>Wolinella</taxon>
    </lineage>
</organism>
<evidence type="ECO:0000313" key="2">
    <source>
        <dbReference type="EMBL" id="CAE10197.1"/>
    </source>
</evidence>
<dbReference type="InterPro" id="IPR005094">
    <property type="entry name" value="Endonuclease_MobA/VirD2"/>
</dbReference>
<reference evidence="2 3" key="1">
    <citation type="journal article" date="2003" name="Proc. Natl. Acad. Sci. U.S.A.">
        <title>Complete genome sequence and analysis of Wolinella succinogenes.</title>
        <authorList>
            <person name="Baar C."/>
            <person name="Eppinger M."/>
            <person name="Raddatz G."/>
            <person name="Simon JM."/>
            <person name="Lanz C."/>
            <person name="Klimmek O."/>
            <person name="Nandakumar R."/>
            <person name="Gross R."/>
            <person name="Rosinus A."/>
            <person name="Keller H."/>
            <person name="Jagtap P."/>
            <person name="Linke B."/>
            <person name="Meyer F."/>
            <person name="Lederer H."/>
            <person name="Schuster S.C."/>
        </authorList>
    </citation>
    <scope>NUCLEOTIDE SEQUENCE [LARGE SCALE GENOMIC DNA]</scope>
    <source>
        <strain evidence="3">ATCC 29543 / DSM 1740 / CCUG 13145 / JCM 31913 / LMG 7466 / NCTC 11488 / FDC 602W</strain>
    </source>
</reference>
<evidence type="ECO:0000313" key="3">
    <source>
        <dbReference type="Proteomes" id="UP000000422"/>
    </source>
</evidence>
<dbReference type="HOGENOM" id="CLU_549735_0_0_7"/>
<accession>Q7MRR1</accession>
<sequence length="496" mass="59209">MGAKNALKYILTHSFRETLEDELGNEKSVEEVLKDWGIDFSKTKTILNGKVIQSREAWHLTFGIDEENTFSNINALKKSVRDAMEANFFEYRYVMVEHMHQSKPHVHVIVNKRNKYTGKKLHFKGKDEIREFFNKVRTDFADALNVNGSFQRQYENRYAHDRSIDIQKLQEQAGAIAFEQLEKKLEPTLKLEYIQWRLITKIENLDAKINEKKRKISKIKIKELEDKKNMSFDRIKQYTFQLEKLVKEIQELETPRKKYFDLFQKNTDAIKAESDRIFDHFSNIVAIQRSLSSLSKNKELSLRDRQEIEIIRQTVDECLHDSSFAMWEQTKSTKIQKLIATRYEKGAYFYKSAHKLIQLLRESERNLKTLEAIEPKNKNLLWYKVAQLKNIEDLRGVLKQRYELNLKKTEKLQLGIGKREEKIGIEEYMPLKKRYIAENVKASKQAEFALRENRLIQKYFEINKIKFCSNRAQEEVHFERIDQLKEFIKMKENRDR</sequence>
<feature type="domain" description="MobA/VirD2-like nuclease" evidence="1">
    <location>
        <begin position="39"/>
        <end position="132"/>
    </location>
</feature>
<evidence type="ECO:0000259" key="1">
    <source>
        <dbReference type="Pfam" id="PF03432"/>
    </source>
</evidence>